<evidence type="ECO:0000259" key="2">
    <source>
        <dbReference type="PROSITE" id="PS51253"/>
    </source>
</evidence>
<dbReference type="Proteomes" id="UP000285712">
    <property type="component" value="Unassembled WGS sequence"/>
</dbReference>
<keyword evidence="1" id="KW-0238">DNA-binding</keyword>
<dbReference type="GO" id="GO:0005634">
    <property type="term" value="C:nucleus"/>
    <property type="evidence" value="ECO:0007669"/>
    <property type="project" value="TreeGrafter"/>
</dbReference>
<dbReference type="GO" id="GO:0003677">
    <property type="term" value="F:DNA binding"/>
    <property type="evidence" value="ECO:0007669"/>
    <property type="project" value="UniProtKB-KW"/>
</dbReference>
<dbReference type="Pfam" id="PF03221">
    <property type="entry name" value="HTH_Tnp_Tc5"/>
    <property type="match status" value="1"/>
</dbReference>
<dbReference type="PROSITE" id="PS51253">
    <property type="entry name" value="HTH_CENPB"/>
    <property type="match status" value="1"/>
</dbReference>
<dbReference type="InterPro" id="IPR004875">
    <property type="entry name" value="DDE_SF_endonuclease_dom"/>
</dbReference>
<dbReference type="Gene3D" id="1.10.10.60">
    <property type="entry name" value="Homeodomain-like"/>
    <property type="match status" value="1"/>
</dbReference>
<evidence type="ECO:0000256" key="1">
    <source>
        <dbReference type="ARBA" id="ARBA00023125"/>
    </source>
</evidence>
<dbReference type="InterPro" id="IPR006600">
    <property type="entry name" value="HTH_CenpB_DNA-bd_dom"/>
</dbReference>
<dbReference type="SMART" id="SM00674">
    <property type="entry name" value="CENPB"/>
    <property type="match status" value="1"/>
</dbReference>
<dbReference type="PANTHER" id="PTHR19303">
    <property type="entry name" value="TRANSPOSON"/>
    <property type="match status" value="1"/>
</dbReference>
<accession>A0A418CSV8</accession>
<organism evidence="3 4">
    <name type="scientific">Aphanomyces astaci</name>
    <name type="common">Crayfish plague agent</name>
    <dbReference type="NCBI Taxonomy" id="112090"/>
    <lineage>
        <taxon>Eukaryota</taxon>
        <taxon>Sar</taxon>
        <taxon>Stramenopiles</taxon>
        <taxon>Oomycota</taxon>
        <taxon>Saprolegniomycetes</taxon>
        <taxon>Saprolegniales</taxon>
        <taxon>Verrucalvaceae</taxon>
        <taxon>Aphanomyces</taxon>
    </lineage>
</organism>
<dbReference type="InterPro" id="IPR009057">
    <property type="entry name" value="Homeodomain-like_sf"/>
</dbReference>
<dbReference type="EMBL" id="QUTG01005815">
    <property type="protein sequence ID" value="RHY84961.1"/>
    <property type="molecule type" value="Genomic_DNA"/>
</dbReference>
<dbReference type="Pfam" id="PF03184">
    <property type="entry name" value="DDE_1"/>
    <property type="match status" value="1"/>
</dbReference>
<proteinExistence type="predicted"/>
<feature type="non-terminal residue" evidence="3">
    <location>
        <position position="612"/>
    </location>
</feature>
<dbReference type="VEuPathDB" id="FungiDB:H257_14853"/>
<protein>
    <recommendedName>
        <fullName evidence="2">HTH CENPB-type domain-containing protein</fullName>
    </recommendedName>
</protein>
<sequence>MIFACCHIEIMKLRMTLFDKHELYAHHMEHPTSTYSQLATRAAAKFTLASTPTKATIGNVLKRNVTLSIRADNKVRSIDRPVALPAVEESVLAWVLKCEELGVCITGELIRKQASATCDQMNVPVSQRPAFSKGWLYKFQVKHGLTSKLQHGEAASVSPALVAEGRQQMKAATSGYSAANTYNMDETAFFFCLSPHRSITRHRQPGTKKSKKRITVALTTNADGTDVVDPLFIATAARPRCFNGVAASDLGFNYMYSKKGWMTGGLFNTYLLQMNQRMLAEDRKVLLLVDNAPPHRPDDESLLTNIKVKMLPKNTTAHLQPQDAGIIASFKAKVKQRQLQNALQQIDSVMAGRQDGLYEALLKPYRRSTQLAKRKQQSYTIGTIKALLQKHSTLGPCISDREFARKENVPIATLRGWLARKEEFLQSKKHTSNATLSGHGHSEAVDFGDALASFMDSVRDHEKFLTTAHLVTWLKNHQPAWLDSYLEGKADPSRSYKALLGWCQAFAHRHGFSQRVPCASKRTQEDLQATRVEYAQSFWSKYSAYDRGNIINIDETGVHYDMPPRRTWTRIGKSAKVDRQQKHSDRVTAVLAIRADGEIVFMIDTYVSSRTQ</sequence>
<evidence type="ECO:0000313" key="3">
    <source>
        <dbReference type="EMBL" id="RHY84961.1"/>
    </source>
</evidence>
<comment type="caution">
    <text evidence="3">The sequence shown here is derived from an EMBL/GenBank/DDBJ whole genome shotgun (WGS) entry which is preliminary data.</text>
</comment>
<dbReference type="SUPFAM" id="SSF46689">
    <property type="entry name" value="Homeodomain-like"/>
    <property type="match status" value="1"/>
</dbReference>
<evidence type="ECO:0000313" key="4">
    <source>
        <dbReference type="Proteomes" id="UP000285712"/>
    </source>
</evidence>
<dbReference type="PANTHER" id="PTHR19303:SF73">
    <property type="entry name" value="PROTEIN PDC2"/>
    <property type="match status" value="1"/>
</dbReference>
<name>A0A418CSV8_APHAT</name>
<dbReference type="AlphaFoldDB" id="A0A418CSV8"/>
<feature type="domain" description="HTH CENPB-type" evidence="2">
    <location>
        <begin position="75"/>
        <end position="149"/>
    </location>
</feature>
<gene>
    <name evidence="3" type="ORF">DYB35_007701</name>
</gene>
<dbReference type="InterPro" id="IPR050863">
    <property type="entry name" value="CenT-Element_Derived"/>
</dbReference>
<reference evidence="3 4" key="1">
    <citation type="submission" date="2018-08" db="EMBL/GenBank/DDBJ databases">
        <title>Aphanomyces genome sequencing and annotation.</title>
        <authorList>
            <person name="Minardi D."/>
            <person name="Oidtmann B."/>
            <person name="Van Der Giezen M."/>
            <person name="Studholme D.J."/>
        </authorList>
    </citation>
    <scope>NUCLEOTIDE SEQUENCE [LARGE SCALE GENOMIC DNA]</scope>
    <source>
        <strain evidence="3 4">Sv</strain>
    </source>
</reference>
<dbReference type="VEuPathDB" id="FungiDB:H257_16007"/>